<dbReference type="STRING" id="7217.A0A0N8P1L0"/>
<dbReference type="InParanoid" id="A0A0N8P1L0"/>
<dbReference type="PANTHER" id="PTHR13500">
    <property type="entry name" value="NUCLEOLAR PRERIBOSOMAL-ASSOCIATED PROTEIN 1"/>
    <property type="match status" value="1"/>
</dbReference>
<sequence length="2085" mass="239146">MAIQANRRKRKHEEADTEQLDDGEVEVPKKISKESDTPKKKKEKVNKNAESPADETTEKSEETPPQNKKSKKPKSPKGNETPQVEMDVEESPSKKSKKRKDRKSINGEDGEEKGQDEAEISPDSGIEPEESAPKFPNDFKMMHFRSKLRTNSFITELRHFLYMCTTRPKIVAKYIEKRGKPLELVEAFDRIDKNNLFHADYLTEALQRIVMEVVTNQKSHLESAVAACRYFLKVHGGVLDSLLQSSRPSHRRNALKLLTAIVCIDPQLGRQVLNSYDVLSNSAVMQQMLSHAKNDYENEDTVRKAYIHFVLAFLVDGNTLLIRNILDHGQLIGVLAKGLVYDDHVTVCVVLNALRQYVLENPDIQKTKKVIVFDLECCKYLRRLYDWEGPAGLKLFFSKQKANTKIAPNPQDAEAVSAAVHELLLVLLTSRKHGICFDAMTHYRQKQNKMQGKLLGSLYKPYENPRKVDLVIKTVKACPDLGRNTVRNVSGLLSPARTGIADVDKVATFLAQIIDAVPPSALGAAFNKMTLTDFSFWIKNLCLPIEGLLHITGKSYLNHGDFNLRLAVEKLLLSMMRQYSNYVQAIALREQSKKAGNSLRKFKFDLLNHLLVHFPTIESVLYSLFLAIRQQKNNEDVDVLECLSITLDLVLLMCKENRAFVNQTSQILNYLEVLRPLYQTDFLNSDRPQELKKIQLELKSIRTILLLFPLSLNPQEKLFGNVFGSFIKAYRLEDVAIKSEAGNILHKLFHNTGLFDSCSHEINIWLEALIGFDPDIASTVESILLTILCLDWRQIALPQLSIAETETKNENLSRLFAQIEQGHTVQAYVETLTLSKMMPLLLQGVVLEAPYDAYVELVFVLLFHYHTQPELVLKLYSTHLDKYTDYMKSWLPSSAGKEKPKKLPSVIAENWPLLKQMRKALTDEAVQPFEQIFKVDTADKNFELKLSEGQTMLLHPSLVNPRRNMIYVQDLLFVFTHSFSSQRLSKLQAELVADYLIKFLQIANQVDDGREEVLGDDEQQQDETHTQSLLHYIYNIRLGQLHPTELLSVTSETRLNYVIFLRRLTEFCRTLPRFESYSSYYRLHLVKALNIALDSLEEQCDHPQQLVECVALVDAFELNSSECVQILELLTTKLEAKDFLTKTKPNHFFDLLLRLLARLVLLKEPVDCHKSLKVLLSFYKDFCELHEQQLEPLEVALLQFLTSYHHHLAACDEDFFGCFFGATRKLSKSAIRMATLLLERRHQLADKFAELLPSNIEQKELVYPLLDIALTKNYQLPHAVLQRCYQTYKNGFMKSIEKPQKAALIYREHPEASALLIAQCMPKSECLDYCQKQLKLDSVELFQVRVLREIYWQAFGAAKDEKQKATIFVNYINLNVQLLALDLKKQALDLPKLQQISWNCYEWWEAHHSDPESLPLDWSRLLGNPQWFNFCKSCLKLALHLAEERLPLQDQTNGLVLKLMAFLCNLMYEDYKEEAQGEEDASPALLYEMICTHSCCFDHLLGGETETKTYLLQLMETLARKGPSALQSSHIPVILGSYHAKLSPADRYTLALLEHYERFDVGLDQYRPFIWGESAVAHYALRAADEDERARLQQQETNVAQVLALIVRETSEYTIENFPIWRSLHASQQLPSVEFLDPAKKSQNFGDNQLEKMVEQGILDFPQELRRICPKREKIYESCYDPAFLLPLMMHCFAPESVVWARWPVQNGLLAISFCGLSSLDRDMRLAAASCQQRYRAHFELSKFYEKPLWTQAYDNIQAGLAELRNSWLAQTRTHGGTPRVPLIPALFIAQSFNLSTEPTHLLYKRLMMYLRLKQSFNFQTIPDFNVFFYSQETEHQQYREFIVELLRCGIKCSADLFLLVSTNTFKVLLGFYGSSLATLETNLLLLSVLSTCVKIPGAVKIMLEHVGILSWLVGVIRDTEFHQFDIIEGIISIINNLWYALAAARSELPEYDHIQLRLYRLVLQLLPLLSPRISVPGMGRLLNVLWKTGSATGQHRALPAEQLDVLLECLSRHWPDLLPGVRYVKSFGGLGACSRSEYCNWLANEHQLEVPAILALSSLREYVGDWWRAHNVEKDQRQLTESAD</sequence>
<feature type="domain" description="URB1 N-terminal" evidence="2">
    <location>
        <begin position="183"/>
        <end position="496"/>
    </location>
</feature>
<feature type="compositionally biased region" description="Acidic residues" evidence="1">
    <location>
        <begin position="15"/>
        <end position="25"/>
    </location>
</feature>
<dbReference type="GO" id="GO:0000466">
    <property type="term" value="P:maturation of 5.8S rRNA from tricistronic rRNA transcript (SSU-rRNA, 5.8S rRNA, LSU-rRNA)"/>
    <property type="evidence" value="ECO:0007669"/>
    <property type="project" value="TreeGrafter"/>
</dbReference>
<evidence type="ECO:0000259" key="3">
    <source>
        <dbReference type="Pfam" id="PF16201"/>
    </source>
</evidence>
<evidence type="ECO:0000313" key="5">
    <source>
        <dbReference type="Proteomes" id="UP000007801"/>
    </source>
</evidence>
<dbReference type="GO" id="GO:0000463">
    <property type="term" value="P:maturation of LSU-rRNA from tricistronic rRNA transcript (SSU-rRNA, 5.8S rRNA, LSU-rRNA)"/>
    <property type="evidence" value="ECO:0007669"/>
    <property type="project" value="TreeGrafter"/>
</dbReference>
<accession>A0A0N8P1L0</accession>
<dbReference type="GeneID" id="26514649"/>
<feature type="compositionally biased region" description="Basic and acidic residues" evidence="1">
    <location>
        <begin position="26"/>
        <end position="38"/>
    </location>
</feature>
<dbReference type="InterPro" id="IPR039844">
    <property type="entry name" value="URB1"/>
</dbReference>
<dbReference type="PANTHER" id="PTHR13500:SF0">
    <property type="entry name" value="NUCLEOLAR PRE-RIBOSOMAL-ASSOCIATED PROTEIN 1"/>
    <property type="match status" value="1"/>
</dbReference>
<feature type="region of interest" description="Disordered" evidence="1">
    <location>
        <begin position="1"/>
        <end position="137"/>
    </location>
</feature>
<reference evidence="4 5" key="1">
    <citation type="journal article" date="2007" name="Nature">
        <title>Evolution of genes and genomes on the Drosophila phylogeny.</title>
        <authorList>
            <consortium name="Drosophila 12 Genomes Consortium"/>
            <person name="Clark A.G."/>
            <person name="Eisen M.B."/>
            <person name="Smith D.R."/>
            <person name="Bergman C.M."/>
            <person name="Oliver B."/>
            <person name="Markow T.A."/>
            <person name="Kaufman T.C."/>
            <person name="Kellis M."/>
            <person name="Gelbart W."/>
            <person name="Iyer V.N."/>
            <person name="Pollard D.A."/>
            <person name="Sackton T.B."/>
            <person name="Larracuente A.M."/>
            <person name="Singh N.D."/>
            <person name="Abad J.P."/>
            <person name="Abt D.N."/>
            <person name="Adryan B."/>
            <person name="Aguade M."/>
            <person name="Akashi H."/>
            <person name="Anderson W.W."/>
            <person name="Aquadro C.F."/>
            <person name="Ardell D.H."/>
            <person name="Arguello R."/>
            <person name="Artieri C.G."/>
            <person name="Barbash D.A."/>
            <person name="Barker D."/>
            <person name="Barsanti P."/>
            <person name="Batterham P."/>
            <person name="Batzoglou S."/>
            <person name="Begun D."/>
            <person name="Bhutkar A."/>
            <person name="Blanco E."/>
            <person name="Bosak S.A."/>
            <person name="Bradley R.K."/>
            <person name="Brand A.D."/>
            <person name="Brent M.R."/>
            <person name="Brooks A.N."/>
            <person name="Brown R.H."/>
            <person name="Butlin R.K."/>
            <person name="Caggese C."/>
            <person name="Calvi B.R."/>
            <person name="Bernardo de Carvalho A."/>
            <person name="Caspi A."/>
            <person name="Castrezana S."/>
            <person name="Celniker S.E."/>
            <person name="Chang J.L."/>
            <person name="Chapple C."/>
            <person name="Chatterji S."/>
            <person name="Chinwalla A."/>
            <person name="Civetta A."/>
            <person name="Clifton S.W."/>
            <person name="Comeron J.M."/>
            <person name="Costello J.C."/>
            <person name="Coyne J.A."/>
            <person name="Daub J."/>
            <person name="David R.G."/>
            <person name="Delcher A.L."/>
            <person name="Delehaunty K."/>
            <person name="Do C.B."/>
            <person name="Ebling H."/>
            <person name="Edwards K."/>
            <person name="Eickbush T."/>
            <person name="Evans J.D."/>
            <person name="Filipski A."/>
            <person name="Findeiss S."/>
            <person name="Freyhult E."/>
            <person name="Fulton L."/>
            <person name="Fulton R."/>
            <person name="Garcia A.C."/>
            <person name="Gardiner A."/>
            <person name="Garfield D.A."/>
            <person name="Garvin B.E."/>
            <person name="Gibson G."/>
            <person name="Gilbert D."/>
            <person name="Gnerre S."/>
            <person name="Godfrey J."/>
            <person name="Good R."/>
            <person name="Gotea V."/>
            <person name="Gravely B."/>
            <person name="Greenberg A.J."/>
            <person name="Griffiths-Jones S."/>
            <person name="Gross S."/>
            <person name="Guigo R."/>
            <person name="Gustafson E.A."/>
            <person name="Haerty W."/>
            <person name="Hahn M.W."/>
            <person name="Halligan D.L."/>
            <person name="Halpern A.L."/>
            <person name="Halter G.M."/>
            <person name="Han M.V."/>
            <person name="Heger A."/>
            <person name="Hillier L."/>
            <person name="Hinrichs A.S."/>
            <person name="Holmes I."/>
            <person name="Hoskins R.A."/>
            <person name="Hubisz M.J."/>
            <person name="Hultmark D."/>
            <person name="Huntley M.A."/>
            <person name="Jaffe D.B."/>
            <person name="Jagadeeshan S."/>
            <person name="Jeck W.R."/>
            <person name="Johnson J."/>
            <person name="Jones C.D."/>
            <person name="Jordan W.C."/>
            <person name="Karpen G.H."/>
            <person name="Kataoka E."/>
            <person name="Keightley P.D."/>
            <person name="Kheradpour P."/>
            <person name="Kirkness E.F."/>
            <person name="Koerich L.B."/>
            <person name="Kristiansen K."/>
            <person name="Kudrna D."/>
            <person name="Kulathinal R.J."/>
            <person name="Kumar S."/>
            <person name="Kwok R."/>
            <person name="Lander E."/>
            <person name="Langley C.H."/>
            <person name="Lapoint R."/>
            <person name="Lazzaro B.P."/>
            <person name="Lee S.J."/>
            <person name="Levesque L."/>
            <person name="Li R."/>
            <person name="Lin C.F."/>
            <person name="Lin M.F."/>
            <person name="Lindblad-Toh K."/>
            <person name="Llopart A."/>
            <person name="Long M."/>
            <person name="Low L."/>
            <person name="Lozovsky E."/>
            <person name="Lu J."/>
            <person name="Luo M."/>
            <person name="Machado C.A."/>
            <person name="Makalowski W."/>
            <person name="Marzo M."/>
            <person name="Matsuda M."/>
            <person name="Matzkin L."/>
            <person name="McAllister B."/>
            <person name="McBride C.S."/>
            <person name="McKernan B."/>
            <person name="McKernan K."/>
            <person name="Mendez-Lago M."/>
            <person name="Minx P."/>
            <person name="Mollenhauer M.U."/>
            <person name="Montooth K."/>
            <person name="Mount S.M."/>
            <person name="Mu X."/>
            <person name="Myers E."/>
            <person name="Negre B."/>
            <person name="Newfeld S."/>
            <person name="Nielsen R."/>
            <person name="Noor M.A."/>
            <person name="O'Grady P."/>
            <person name="Pachter L."/>
            <person name="Papaceit M."/>
            <person name="Parisi M.J."/>
            <person name="Parisi M."/>
            <person name="Parts L."/>
            <person name="Pedersen J.S."/>
            <person name="Pesole G."/>
            <person name="Phillippy A.M."/>
            <person name="Ponting C.P."/>
            <person name="Pop M."/>
            <person name="Porcelli D."/>
            <person name="Powell J.R."/>
            <person name="Prohaska S."/>
            <person name="Pruitt K."/>
            <person name="Puig M."/>
            <person name="Quesneville H."/>
            <person name="Ram K.R."/>
            <person name="Rand D."/>
            <person name="Rasmussen M.D."/>
            <person name="Reed L.K."/>
            <person name="Reenan R."/>
            <person name="Reily A."/>
            <person name="Remington K.A."/>
            <person name="Rieger T.T."/>
            <person name="Ritchie M.G."/>
            <person name="Robin C."/>
            <person name="Rogers Y.H."/>
            <person name="Rohde C."/>
            <person name="Rozas J."/>
            <person name="Rubenfield M.J."/>
            <person name="Ruiz A."/>
            <person name="Russo S."/>
            <person name="Salzberg S.L."/>
            <person name="Sanchez-Gracia A."/>
            <person name="Saranga D.J."/>
            <person name="Sato H."/>
            <person name="Schaeffer S.W."/>
            <person name="Schatz M.C."/>
            <person name="Schlenke T."/>
            <person name="Schwartz R."/>
            <person name="Segarra C."/>
            <person name="Singh R.S."/>
            <person name="Sirot L."/>
            <person name="Sirota M."/>
            <person name="Sisneros N.B."/>
            <person name="Smith C.D."/>
            <person name="Smith T.F."/>
            <person name="Spieth J."/>
            <person name="Stage D.E."/>
            <person name="Stark A."/>
            <person name="Stephan W."/>
            <person name="Strausberg R.L."/>
            <person name="Strempel S."/>
            <person name="Sturgill D."/>
            <person name="Sutton G."/>
            <person name="Sutton G.G."/>
            <person name="Tao W."/>
            <person name="Teichmann S."/>
            <person name="Tobari Y.N."/>
            <person name="Tomimura Y."/>
            <person name="Tsolas J.M."/>
            <person name="Valente V.L."/>
            <person name="Venter E."/>
            <person name="Venter J.C."/>
            <person name="Vicario S."/>
            <person name="Vieira F.G."/>
            <person name="Vilella A.J."/>
            <person name="Villasante A."/>
            <person name="Walenz B."/>
            <person name="Wang J."/>
            <person name="Wasserman M."/>
            <person name="Watts T."/>
            <person name="Wilson D."/>
            <person name="Wilson R.K."/>
            <person name="Wing R.A."/>
            <person name="Wolfner M.F."/>
            <person name="Wong A."/>
            <person name="Wong G.K."/>
            <person name="Wu C.I."/>
            <person name="Wu G."/>
            <person name="Yamamoto D."/>
            <person name="Yang H.P."/>
            <person name="Yang S.P."/>
            <person name="Yorke J.A."/>
            <person name="Yoshida K."/>
            <person name="Zdobnov E."/>
            <person name="Zhang P."/>
            <person name="Zhang Y."/>
            <person name="Zimin A.V."/>
            <person name="Baldwin J."/>
            <person name="Abdouelleil A."/>
            <person name="Abdulkadir J."/>
            <person name="Abebe A."/>
            <person name="Abera B."/>
            <person name="Abreu J."/>
            <person name="Acer S.C."/>
            <person name="Aftuck L."/>
            <person name="Alexander A."/>
            <person name="An P."/>
            <person name="Anderson E."/>
            <person name="Anderson S."/>
            <person name="Arachi H."/>
            <person name="Azer M."/>
            <person name="Bachantsang P."/>
            <person name="Barry A."/>
            <person name="Bayul T."/>
            <person name="Berlin A."/>
            <person name="Bessette D."/>
            <person name="Bloom T."/>
            <person name="Blye J."/>
            <person name="Boguslavskiy L."/>
            <person name="Bonnet C."/>
            <person name="Boukhgalter B."/>
            <person name="Bourzgui I."/>
            <person name="Brown A."/>
            <person name="Cahill P."/>
            <person name="Channer S."/>
            <person name="Cheshatsang Y."/>
            <person name="Chuda L."/>
            <person name="Citroen M."/>
            <person name="Collymore A."/>
            <person name="Cooke P."/>
            <person name="Costello M."/>
            <person name="D'Aco K."/>
            <person name="Daza R."/>
            <person name="De Haan G."/>
            <person name="DeGray S."/>
            <person name="DeMaso C."/>
            <person name="Dhargay N."/>
            <person name="Dooley K."/>
            <person name="Dooley E."/>
            <person name="Doricent M."/>
            <person name="Dorje P."/>
            <person name="Dorjee K."/>
            <person name="Dupes A."/>
            <person name="Elong R."/>
            <person name="Falk J."/>
            <person name="Farina A."/>
            <person name="Faro S."/>
            <person name="Ferguson D."/>
            <person name="Fisher S."/>
            <person name="Foley C.D."/>
            <person name="Franke A."/>
            <person name="Friedrich D."/>
            <person name="Gadbois L."/>
            <person name="Gearin G."/>
            <person name="Gearin C.R."/>
            <person name="Giannoukos G."/>
            <person name="Goode T."/>
            <person name="Graham J."/>
            <person name="Grandbois E."/>
            <person name="Grewal S."/>
            <person name="Gyaltsen K."/>
            <person name="Hafez N."/>
            <person name="Hagos B."/>
            <person name="Hall J."/>
            <person name="Henson C."/>
            <person name="Hollinger A."/>
            <person name="Honan T."/>
            <person name="Huard M.D."/>
            <person name="Hughes L."/>
            <person name="Hurhula B."/>
            <person name="Husby M.E."/>
            <person name="Kamat A."/>
            <person name="Kanga B."/>
            <person name="Kashin S."/>
            <person name="Khazanovich D."/>
            <person name="Kisner P."/>
            <person name="Lance K."/>
            <person name="Lara M."/>
            <person name="Lee W."/>
            <person name="Lennon N."/>
            <person name="Letendre F."/>
            <person name="LeVine R."/>
            <person name="Lipovsky A."/>
            <person name="Liu X."/>
            <person name="Liu J."/>
            <person name="Liu S."/>
            <person name="Lokyitsang T."/>
            <person name="Lokyitsang Y."/>
            <person name="Lubonja R."/>
            <person name="Lui A."/>
            <person name="MacDonald P."/>
            <person name="Magnisalis V."/>
            <person name="Maru K."/>
            <person name="Matthews C."/>
            <person name="McCusker W."/>
            <person name="McDonough S."/>
            <person name="Mehta T."/>
            <person name="Meldrim J."/>
            <person name="Meneus L."/>
            <person name="Mihai O."/>
            <person name="Mihalev A."/>
            <person name="Mihova T."/>
            <person name="Mittelman R."/>
            <person name="Mlenga V."/>
            <person name="Montmayeur A."/>
            <person name="Mulrain L."/>
            <person name="Navidi A."/>
            <person name="Naylor J."/>
            <person name="Negash T."/>
            <person name="Nguyen T."/>
            <person name="Nguyen N."/>
            <person name="Nicol R."/>
            <person name="Norbu C."/>
            <person name="Norbu N."/>
            <person name="Novod N."/>
            <person name="O'Neill B."/>
            <person name="Osman S."/>
            <person name="Markiewicz E."/>
            <person name="Oyono O.L."/>
            <person name="Patti C."/>
            <person name="Phunkhang P."/>
            <person name="Pierre F."/>
            <person name="Priest M."/>
            <person name="Raghuraman S."/>
            <person name="Rege F."/>
            <person name="Reyes R."/>
            <person name="Rise C."/>
            <person name="Rogov P."/>
            <person name="Ross K."/>
            <person name="Ryan E."/>
            <person name="Settipalli S."/>
            <person name="Shea T."/>
            <person name="Sherpa N."/>
            <person name="Shi L."/>
            <person name="Shih D."/>
            <person name="Sparrow T."/>
            <person name="Spaulding J."/>
            <person name="Stalker J."/>
            <person name="Stange-Thomann N."/>
            <person name="Stavropoulos S."/>
            <person name="Stone C."/>
            <person name="Strader C."/>
            <person name="Tesfaye S."/>
            <person name="Thomson T."/>
            <person name="Thoulutsang Y."/>
            <person name="Thoulutsang D."/>
            <person name="Topham K."/>
            <person name="Topping I."/>
            <person name="Tsamla T."/>
            <person name="Vassiliev H."/>
            <person name="Vo A."/>
            <person name="Wangchuk T."/>
            <person name="Wangdi T."/>
            <person name="Weiand M."/>
            <person name="Wilkinson J."/>
            <person name="Wilson A."/>
            <person name="Yadav S."/>
            <person name="Young G."/>
            <person name="Yu Q."/>
            <person name="Zembek L."/>
            <person name="Zhong D."/>
            <person name="Zimmer A."/>
            <person name="Zwirko Z."/>
            <person name="Jaffe D.B."/>
            <person name="Alvarez P."/>
            <person name="Brockman W."/>
            <person name="Butler J."/>
            <person name="Chin C."/>
            <person name="Gnerre S."/>
            <person name="Grabherr M."/>
            <person name="Kleber M."/>
            <person name="Mauceli E."/>
            <person name="MacCallum I."/>
        </authorList>
    </citation>
    <scope>NUCLEOTIDE SEQUENCE [LARGE SCALE GENOMIC DNA]</scope>
    <source>
        <strain evidence="5">Tucson 14024-0371.13</strain>
    </source>
</reference>
<protein>
    <recommendedName>
        <fullName evidence="6">Nucleolar pre-ribosomal-associated protein 1</fullName>
    </recommendedName>
</protein>
<gene>
    <name evidence="4" type="primary">Dana\GF27240</name>
    <name evidence="4" type="ORF">GF27240</name>
</gene>
<name>A0A0N8P1L0_DROAN</name>
<dbReference type="FunCoup" id="A0A0N8P1L0">
    <property type="interactions" value="634"/>
</dbReference>
<proteinExistence type="predicted"/>
<dbReference type="SUPFAM" id="SSF48371">
    <property type="entry name" value="ARM repeat"/>
    <property type="match status" value="1"/>
</dbReference>
<dbReference type="Pfam" id="PF11707">
    <property type="entry name" value="Npa1"/>
    <property type="match status" value="1"/>
</dbReference>
<dbReference type="Pfam" id="PF16201">
    <property type="entry name" value="NopRA1"/>
    <property type="match status" value="1"/>
</dbReference>
<dbReference type="Proteomes" id="UP000007801">
    <property type="component" value="Unassembled WGS sequence"/>
</dbReference>
<evidence type="ECO:0000313" key="4">
    <source>
        <dbReference type="EMBL" id="KPU80220.1"/>
    </source>
</evidence>
<keyword evidence="5" id="KW-1185">Reference proteome</keyword>
<dbReference type="EMBL" id="CH902617">
    <property type="protein sequence ID" value="KPU80220.1"/>
    <property type="molecule type" value="Genomic_DNA"/>
</dbReference>
<dbReference type="GO" id="GO:0005730">
    <property type="term" value="C:nucleolus"/>
    <property type="evidence" value="ECO:0007669"/>
    <property type="project" value="TreeGrafter"/>
</dbReference>
<dbReference type="KEGG" id="dan:26514649"/>
<dbReference type="OrthoDB" id="72892at2759"/>
<dbReference type="InterPro" id="IPR016024">
    <property type="entry name" value="ARM-type_fold"/>
</dbReference>
<organism evidence="4 5">
    <name type="scientific">Drosophila ananassae</name>
    <name type="common">Fruit fly</name>
    <dbReference type="NCBI Taxonomy" id="7217"/>
    <lineage>
        <taxon>Eukaryota</taxon>
        <taxon>Metazoa</taxon>
        <taxon>Ecdysozoa</taxon>
        <taxon>Arthropoda</taxon>
        <taxon>Hexapoda</taxon>
        <taxon>Insecta</taxon>
        <taxon>Pterygota</taxon>
        <taxon>Neoptera</taxon>
        <taxon>Endopterygota</taxon>
        <taxon>Diptera</taxon>
        <taxon>Brachycera</taxon>
        <taxon>Muscomorpha</taxon>
        <taxon>Ephydroidea</taxon>
        <taxon>Drosophilidae</taxon>
        <taxon>Drosophila</taxon>
        <taxon>Sophophora</taxon>
    </lineage>
</organism>
<dbReference type="InterPro" id="IPR021714">
    <property type="entry name" value="URB1_N"/>
</dbReference>
<evidence type="ECO:0008006" key="6">
    <source>
        <dbReference type="Google" id="ProtNLM"/>
    </source>
</evidence>
<dbReference type="InterPro" id="IPR032436">
    <property type="entry name" value="URB1_C"/>
</dbReference>
<evidence type="ECO:0000259" key="2">
    <source>
        <dbReference type="Pfam" id="PF11707"/>
    </source>
</evidence>
<feature type="compositionally biased region" description="Basic residues" evidence="1">
    <location>
        <begin position="1"/>
        <end position="11"/>
    </location>
</feature>
<feature type="domain" description="URB1 C-terminal" evidence="3">
    <location>
        <begin position="1710"/>
        <end position="1912"/>
    </location>
</feature>
<evidence type="ECO:0000256" key="1">
    <source>
        <dbReference type="SAM" id="MobiDB-lite"/>
    </source>
</evidence>